<dbReference type="EMBL" id="BMAT01002239">
    <property type="protein sequence ID" value="GFS02490.1"/>
    <property type="molecule type" value="Genomic_DNA"/>
</dbReference>
<organism evidence="1 2">
    <name type="scientific">Elysia marginata</name>
    <dbReference type="NCBI Taxonomy" id="1093978"/>
    <lineage>
        <taxon>Eukaryota</taxon>
        <taxon>Metazoa</taxon>
        <taxon>Spiralia</taxon>
        <taxon>Lophotrochozoa</taxon>
        <taxon>Mollusca</taxon>
        <taxon>Gastropoda</taxon>
        <taxon>Heterobranchia</taxon>
        <taxon>Euthyneura</taxon>
        <taxon>Panpulmonata</taxon>
        <taxon>Sacoglossa</taxon>
        <taxon>Placobranchoidea</taxon>
        <taxon>Plakobranchidae</taxon>
        <taxon>Elysia</taxon>
    </lineage>
</organism>
<sequence length="132" mass="13806">MAHAISLGLSVLTPPMSTTTTPHHAPLQQKPGNMVIILASWWSSDLRPALPRRSLTLVSRLDRNYGLYVALPGSHLSRAGSPPCQPARQSGLGQYGGITPARLAGLAVSLNARQFASPTSSPQAAALVTGMS</sequence>
<dbReference type="AlphaFoldDB" id="A0AAV4HXM3"/>
<gene>
    <name evidence="1" type="ORF">ElyMa_001124700</name>
</gene>
<evidence type="ECO:0000313" key="2">
    <source>
        <dbReference type="Proteomes" id="UP000762676"/>
    </source>
</evidence>
<dbReference type="Proteomes" id="UP000762676">
    <property type="component" value="Unassembled WGS sequence"/>
</dbReference>
<accession>A0AAV4HXM3</accession>
<keyword evidence="2" id="KW-1185">Reference proteome</keyword>
<comment type="caution">
    <text evidence="1">The sequence shown here is derived from an EMBL/GenBank/DDBJ whole genome shotgun (WGS) entry which is preliminary data.</text>
</comment>
<evidence type="ECO:0000313" key="1">
    <source>
        <dbReference type="EMBL" id="GFS02490.1"/>
    </source>
</evidence>
<name>A0AAV4HXM3_9GAST</name>
<reference evidence="1 2" key="1">
    <citation type="journal article" date="2021" name="Elife">
        <title>Chloroplast acquisition without the gene transfer in kleptoplastic sea slugs, Plakobranchus ocellatus.</title>
        <authorList>
            <person name="Maeda T."/>
            <person name="Takahashi S."/>
            <person name="Yoshida T."/>
            <person name="Shimamura S."/>
            <person name="Takaki Y."/>
            <person name="Nagai Y."/>
            <person name="Toyoda A."/>
            <person name="Suzuki Y."/>
            <person name="Arimoto A."/>
            <person name="Ishii H."/>
            <person name="Satoh N."/>
            <person name="Nishiyama T."/>
            <person name="Hasebe M."/>
            <person name="Maruyama T."/>
            <person name="Minagawa J."/>
            <person name="Obokata J."/>
            <person name="Shigenobu S."/>
        </authorList>
    </citation>
    <scope>NUCLEOTIDE SEQUENCE [LARGE SCALE GENOMIC DNA]</scope>
</reference>
<protein>
    <submittedName>
        <fullName evidence="1">Uncharacterized protein</fullName>
    </submittedName>
</protein>
<proteinExistence type="predicted"/>